<dbReference type="GO" id="GO:0000379">
    <property type="term" value="P:tRNA-type intron splice site recognition and cleavage"/>
    <property type="evidence" value="ECO:0007669"/>
    <property type="project" value="TreeGrafter"/>
</dbReference>
<evidence type="ECO:0000259" key="4">
    <source>
        <dbReference type="Pfam" id="PF12928"/>
    </source>
</evidence>
<dbReference type="InterPro" id="IPR024337">
    <property type="entry name" value="tRNA_splic_suSen54"/>
</dbReference>
<feature type="domain" description="tRNA-splicing endonuclease subunit Sen54 N-terminal" evidence="4">
    <location>
        <begin position="35"/>
        <end position="96"/>
    </location>
</feature>
<reference evidence="6" key="1">
    <citation type="journal article" date="2015" name="Proc. Natl. Acad. Sci. U.S.A.">
        <title>Genome sequencing of adzuki bean (Vigna angularis) provides insight into high starch and low fat accumulation and domestication.</title>
        <authorList>
            <person name="Yang K."/>
            <person name="Tian Z."/>
            <person name="Chen C."/>
            <person name="Luo L."/>
            <person name="Zhao B."/>
            <person name="Wang Z."/>
            <person name="Yu L."/>
            <person name="Li Y."/>
            <person name="Sun Y."/>
            <person name="Li W."/>
            <person name="Chen Y."/>
            <person name="Li Y."/>
            <person name="Zhang Y."/>
            <person name="Ai D."/>
            <person name="Zhao J."/>
            <person name="Shang C."/>
            <person name="Ma Y."/>
            <person name="Wu B."/>
            <person name="Wang M."/>
            <person name="Gao L."/>
            <person name="Sun D."/>
            <person name="Zhang P."/>
            <person name="Guo F."/>
            <person name="Wang W."/>
            <person name="Li Y."/>
            <person name="Wang J."/>
            <person name="Varshney R.K."/>
            <person name="Wang J."/>
            <person name="Ling H.Q."/>
            <person name="Wan P."/>
        </authorList>
    </citation>
    <scope>NUCLEOTIDE SEQUENCE</scope>
    <source>
        <strain evidence="6">cv. Jingnong 6</strain>
    </source>
</reference>
<feature type="region of interest" description="Disordered" evidence="3">
    <location>
        <begin position="250"/>
        <end position="273"/>
    </location>
</feature>
<evidence type="ECO:0000256" key="2">
    <source>
        <dbReference type="ARBA" id="ARBA00022694"/>
    </source>
</evidence>
<dbReference type="InterPro" id="IPR024336">
    <property type="entry name" value="tRNA_splic_suSen54_N"/>
</dbReference>
<feature type="compositionally biased region" description="Polar residues" evidence="3">
    <location>
        <begin position="353"/>
        <end position="362"/>
    </location>
</feature>
<comment type="similarity">
    <text evidence="1">Belongs to the SEN54 family.</text>
</comment>
<proteinExistence type="inferred from homology"/>
<organism evidence="5 6">
    <name type="scientific">Phaseolus angularis</name>
    <name type="common">Azuki bean</name>
    <name type="synonym">Vigna angularis</name>
    <dbReference type="NCBI Taxonomy" id="3914"/>
    <lineage>
        <taxon>Eukaryota</taxon>
        <taxon>Viridiplantae</taxon>
        <taxon>Streptophyta</taxon>
        <taxon>Embryophyta</taxon>
        <taxon>Tracheophyta</taxon>
        <taxon>Spermatophyta</taxon>
        <taxon>Magnoliopsida</taxon>
        <taxon>eudicotyledons</taxon>
        <taxon>Gunneridae</taxon>
        <taxon>Pentapetalae</taxon>
        <taxon>rosids</taxon>
        <taxon>fabids</taxon>
        <taxon>Fabales</taxon>
        <taxon>Fabaceae</taxon>
        <taxon>Papilionoideae</taxon>
        <taxon>50 kb inversion clade</taxon>
        <taxon>NPAAA clade</taxon>
        <taxon>indigoferoid/millettioid clade</taxon>
        <taxon>Phaseoleae</taxon>
        <taxon>Vigna</taxon>
    </lineage>
</organism>
<protein>
    <recommendedName>
        <fullName evidence="4">tRNA-splicing endonuclease subunit Sen54 N-terminal domain-containing protein</fullName>
    </recommendedName>
</protein>
<dbReference type="GO" id="GO:0000214">
    <property type="term" value="C:tRNA-intron endonuclease complex"/>
    <property type="evidence" value="ECO:0007669"/>
    <property type="project" value="TreeGrafter"/>
</dbReference>
<dbReference type="Pfam" id="PF12928">
    <property type="entry name" value="tRNA_int_end_N2"/>
    <property type="match status" value="1"/>
</dbReference>
<dbReference type="PANTHER" id="PTHR21027">
    <property type="entry name" value="TRNA-SPLICING ENDONUCLEASE SUBUNIT SEN54"/>
    <property type="match status" value="1"/>
</dbReference>
<dbReference type="OMA" id="RFCHISQ"/>
<sequence length="362" mass="40491">MEDNTWGRSSSEDGDDEVYFQNASDEEELGFSSGSIPKLQFRNVKSKSIWNEEMGMGEVIEKNGKMWITTGIVRSGKIYSSIEETLYLMELGALQLLESSGRSISLAEMYEKVAGGKSGCCWELFEVYRHLKSLGYIIVRHGVLWSLKSIKSSHRPAALEIAEDSKELIDMGSVQRLFSELRVNDLRPDFDVYLPNSRFRKSSPGDPSFLLYLSRGYPPSRTEIEVLEKQCGGIPLKICLVTEGRLYRQPSSRSPATIGHRKQHTTNTSRKGAVQHLETAVGPGRESMARPWEKNATAWGPHFIQAAWRRHRKRKLAMELLGKESLYYTNVVEIVEENDVDGDAGDDGGGAGESSSGPRVGF</sequence>
<gene>
    <name evidence="5" type="ORF">LR48_Vigan04g075600</name>
</gene>
<dbReference type="EMBL" id="CM003374">
    <property type="protein sequence ID" value="KOM40558.1"/>
    <property type="molecule type" value="Genomic_DNA"/>
</dbReference>
<dbReference type="AlphaFoldDB" id="A0A0L9UCS6"/>
<dbReference type="Proteomes" id="UP000053144">
    <property type="component" value="Chromosome 4"/>
</dbReference>
<evidence type="ECO:0000313" key="5">
    <source>
        <dbReference type="EMBL" id="KOM40558.1"/>
    </source>
</evidence>
<evidence type="ECO:0000256" key="3">
    <source>
        <dbReference type="SAM" id="MobiDB-lite"/>
    </source>
</evidence>
<keyword evidence="2" id="KW-0819">tRNA processing</keyword>
<evidence type="ECO:0000256" key="1">
    <source>
        <dbReference type="ARBA" id="ARBA00005736"/>
    </source>
</evidence>
<dbReference type="Gramene" id="KOM40558">
    <property type="protein sequence ID" value="KOM40558"/>
    <property type="gene ID" value="LR48_Vigan04g075600"/>
</dbReference>
<feature type="region of interest" description="Disordered" evidence="3">
    <location>
        <begin position="339"/>
        <end position="362"/>
    </location>
</feature>
<name>A0A0L9UCS6_PHAAN</name>
<accession>A0A0L9UCS6</accession>
<dbReference type="PANTHER" id="PTHR21027:SF1">
    <property type="entry name" value="TRNA-SPLICING ENDONUCLEASE SUBUNIT SEN54"/>
    <property type="match status" value="1"/>
</dbReference>
<dbReference type="STRING" id="3914.A0A0L9UCS6"/>
<evidence type="ECO:0000313" key="6">
    <source>
        <dbReference type="Proteomes" id="UP000053144"/>
    </source>
</evidence>